<feature type="domain" description="Flagellin N-terminal" evidence="5">
    <location>
        <begin position="5"/>
        <end position="141"/>
    </location>
</feature>
<organism evidence="7 8">
    <name type="scientific">Alcaligenes xylosoxydans xylosoxydans</name>
    <name type="common">Achromobacter xylosoxidans</name>
    <dbReference type="NCBI Taxonomy" id="85698"/>
    <lineage>
        <taxon>Bacteria</taxon>
        <taxon>Pseudomonadati</taxon>
        <taxon>Pseudomonadota</taxon>
        <taxon>Betaproteobacteria</taxon>
        <taxon>Burkholderiales</taxon>
        <taxon>Alcaligenaceae</taxon>
        <taxon>Achromobacter</taxon>
    </lineage>
</organism>
<dbReference type="Pfam" id="PF00669">
    <property type="entry name" value="Flagellin_N"/>
    <property type="match status" value="1"/>
</dbReference>
<dbReference type="Gene3D" id="6.10.280.190">
    <property type="match status" value="1"/>
</dbReference>
<evidence type="ECO:0000256" key="2">
    <source>
        <dbReference type="ARBA" id="ARBA00023143"/>
    </source>
</evidence>
<dbReference type="AlphaFoldDB" id="A0A1R1JPB3"/>
<evidence type="ECO:0000313" key="7">
    <source>
        <dbReference type="EMBL" id="OMG81587.1"/>
    </source>
</evidence>
<dbReference type="GO" id="GO:0005198">
    <property type="term" value="F:structural molecule activity"/>
    <property type="evidence" value="ECO:0007669"/>
    <property type="project" value="UniProtKB-UniRule"/>
</dbReference>
<comment type="caution">
    <text evidence="7">The sequence shown here is derived from an EMBL/GenBank/DDBJ whole genome shotgun (WGS) entry which is preliminary data.</text>
</comment>
<dbReference type="Gene3D" id="2.60.40.4390">
    <property type="match status" value="1"/>
</dbReference>
<dbReference type="Gene3D" id="1.20.1330.10">
    <property type="entry name" value="f41 fragment of flagellin, N-terminal domain"/>
    <property type="match status" value="1"/>
</dbReference>
<feature type="domain" description="Flagellin C-terminal" evidence="6">
    <location>
        <begin position="510"/>
        <end position="594"/>
    </location>
</feature>
<comment type="similarity">
    <text evidence="1 3">Belongs to the bacterial flagellin family.</text>
</comment>
<dbReference type="RefSeq" id="WP_076414249.1">
    <property type="nucleotide sequence ID" value="NZ_MJMN01000030.1"/>
</dbReference>
<dbReference type="OrthoDB" id="9796789at2"/>
<evidence type="ECO:0000256" key="1">
    <source>
        <dbReference type="ARBA" id="ARBA00005709"/>
    </source>
</evidence>
<dbReference type="SUPFAM" id="SSF64518">
    <property type="entry name" value="Phase 1 flagellin"/>
    <property type="match status" value="1"/>
</dbReference>
<dbReference type="InterPro" id="IPR042187">
    <property type="entry name" value="Flagellin_C_sub2"/>
</dbReference>
<dbReference type="EMBL" id="MJMN01000030">
    <property type="protein sequence ID" value="OMG81587.1"/>
    <property type="molecule type" value="Genomic_DNA"/>
</dbReference>
<dbReference type="GO" id="GO:0005576">
    <property type="term" value="C:extracellular region"/>
    <property type="evidence" value="ECO:0007669"/>
    <property type="project" value="UniProtKB-SubCell"/>
</dbReference>
<evidence type="ECO:0000259" key="5">
    <source>
        <dbReference type="Pfam" id="PF00669"/>
    </source>
</evidence>
<protein>
    <recommendedName>
        <fullName evidence="3">Flagellin</fullName>
    </recommendedName>
</protein>
<keyword evidence="7" id="KW-0282">Flagellum</keyword>
<reference evidence="7 8" key="1">
    <citation type="submission" date="2016-09" db="EMBL/GenBank/DDBJ databases">
        <title>Phylogenomics of Achromobacter.</title>
        <authorList>
            <person name="Jeukens J."/>
            <person name="Freschi L."/>
            <person name="Vincent A.T."/>
            <person name="Emond-Rheault J.-G."/>
            <person name="Kukavica-Ibrulj I."/>
            <person name="Charette S.J."/>
            <person name="Levesque R.C."/>
        </authorList>
    </citation>
    <scope>NUCLEOTIDE SEQUENCE [LARGE SCALE GENOMIC DNA]</scope>
    <source>
        <strain evidence="7 8">AUS488</strain>
    </source>
</reference>
<evidence type="ECO:0000259" key="6">
    <source>
        <dbReference type="Pfam" id="PF00700"/>
    </source>
</evidence>
<accession>A0A1R1JPB3</accession>
<sequence>MAAVINTNYLSLVAQNNLNKSQSALGTAIERLSSGLRINSAKDDAAGMAIANRFTANVKGLTQAARNANDGISLAQTTEGAASEVNTHLQRIRELTVQASNGSYSQEQLNSMQDEINQRMSDINRISEQTDFNGVKVLSDSAKPLTLQVGANDGETITLNLSEISVKTLGLEGFNVNGTGVTQNRSANINDLTGPNVSTKQVDGVTDLPANQYEVTTKNTKATVSDVLGKFKDGDNITLTTGGTKYTYNAAAGNFTYTKVSNAGTVASAITDKIGSTPVSATYKNTSQTVDIKIASDGKISDVNGNALYWDPTGGNLSATDNGGNWTQATVTNVTTFMGSGAPATPGPAVDRSGVELSVAGTTYKGQANLADIAYQTTATTDQVLTALGAGAATITMGSGIQSATLAVAAGGTITQAEGTETNVLHIDGKGDLTTVEKTVQRFQFDQLTGKVLAIAGGDTYKYDSTAATSNAQSKDPNAELLGKELKIDSKGKMTFETQSAGGKTTDPLKTLDAAFTKLDKLTGELGAVQNRLESTIANLNNVVNNLSNARSRIQDADYATEVSNMSKAQILQQAGTSVLAQANQVPQTVLSLLR</sequence>
<keyword evidence="3" id="KW-0964">Secreted</keyword>
<dbReference type="Proteomes" id="UP000187251">
    <property type="component" value="Unassembled WGS sequence"/>
</dbReference>
<keyword evidence="7" id="KW-0969">Cilium</keyword>
<evidence type="ECO:0000256" key="4">
    <source>
        <dbReference type="SAM" id="Coils"/>
    </source>
</evidence>
<gene>
    <name evidence="7" type="ORF">BIZ92_31085</name>
</gene>
<name>A0A1R1JPB3_ALCXX</name>
<comment type="subcellular location">
    <subcellularLocation>
        <location evidence="3">Secreted</location>
    </subcellularLocation>
    <subcellularLocation>
        <location evidence="3">Bacterial flagellum</location>
    </subcellularLocation>
</comment>
<dbReference type="InterPro" id="IPR001029">
    <property type="entry name" value="Flagellin_N"/>
</dbReference>
<dbReference type="Gene3D" id="6.10.10.10">
    <property type="entry name" value="Flagellar export chaperone, C-terminal domain"/>
    <property type="match status" value="1"/>
</dbReference>
<dbReference type="InterPro" id="IPR046358">
    <property type="entry name" value="Flagellin_C"/>
</dbReference>
<proteinExistence type="inferred from homology"/>
<feature type="coiled-coil region" evidence="4">
    <location>
        <begin position="530"/>
        <end position="557"/>
    </location>
</feature>
<dbReference type="PANTHER" id="PTHR42792">
    <property type="entry name" value="FLAGELLIN"/>
    <property type="match status" value="1"/>
</dbReference>
<keyword evidence="2 3" id="KW-0975">Bacterial flagellum</keyword>
<evidence type="ECO:0000256" key="3">
    <source>
        <dbReference type="RuleBase" id="RU362073"/>
    </source>
</evidence>
<keyword evidence="4" id="KW-0175">Coiled coil</keyword>
<dbReference type="PRINTS" id="PR00207">
    <property type="entry name" value="FLAGELLIN"/>
</dbReference>
<dbReference type="PANTHER" id="PTHR42792:SF2">
    <property type="entry name" value="FLAGELLIN"/>
    <property type="match status" value="1"/>
</dbReference>
<dbReference type="Pfam" id="PF00700">
    <property type="entry name" value="Flagellin_C"/>
    <property type="match status" value="1"/>
</dbReference>
<dbReference type="GO" id="GO:0009288">
    <property type="term" value="C:bacterial-type flagellum"/>
    <property type="evidence" value="ECO:0007669"/>
    <property type="project" value="UniProtKB-SubCell"/>
</dbReference>
<evidence type="ECO:0000313" key="8">
    <source>
        <dbReference type="Proteomes" id="UP000187251"/>
    </source>
</evidence>
<dbReference type="InterPro" id="IPR001492">
    <property type="entry name" value="Flagellin"/>
</dbReference>
<keyword evidence="7" id="KW-0966">Cell projection</keyword>
<comment type="function">
    <text evidence="3">Flagellin is the subunit protein which polymerizes to form the filaments of bacterial flagella.</text>
</comment>